<name>A0A1G7H8W8_9RHOB</name>
<dbReference type="InterPro" id="IPR041519">
    <property type="entry name" value="HEPN_RiboL-PSP"/>
</dbReference>
<evidence type="ECO:0000259" key="1">
    <source>
        <dbReference type="Pfam" id="PF18735"/>
    </source>
</evidence>
<evidence type="ECO:0000313" key="3">
    <source>
        <dbReference type="Proteomes" id="UP000199399"/>
    </source>
</evidence>
<sequence length="140" mass="16313">MFSVTIVATYESIIKETLIEYAGRFHSKYQSHVEGDFSKMNARISLDNLKAYSIQFGLAPWRDADAPRNATTFHKVLHLDRPIIERRFRKDLAASYGNLFRWRNDYAHERTASTTFGEVYESHRVGQYVIRAFVKAFEQG</sequence>
<feature type="domain" description="RiboL-PSP-HEPN" evidence="1">
    <location>
        <begin position="4"/>
        <end position="138"/>
    </location>
</feature>
<reference evidence="3" key="1">
    <citation type="submission" date="2016-10" db="EMBL/GenBank/DDBJ databases">
        <authorList>
            <person name="Varghese N."/>
            <person name="Submissions S."/>
        </authorList>
    </citation>
    <scope>NUCLEOTIDE SEQUENCE [LARGE SCALE GENOMIC DNA]</scope>
    <source>
        <strain evidence="3">DSM 16477</strain>
    </source>
</reference>
<dbReference type="EMBL" id="FNBP01000001">
    <property type="protein sequence ID" value="SDE96892.1"/>
    <property type="molecule type" value="Genomic_DNA"/>
</dbReference>
<protein>
    <recommendedName>
        <fullName evidence="1">RiboL-PSP-HEPN domain-containing protein</fullName>
    </recommendedName>
</protein>
<dbReference type="Proteomes" id="UP000199399">
    <property type="component" value="Unassembled WGS sequence"/>
</dbReference>
<proteinExistence type="predicted"/>
<evidence type="ECO:0000313" key="2">
    <source>
        <dbReference type="EMBL" id="SDE96892.1"/>
    </source>
</evidence>
<organism evidence="2 3">
    <name type="scientific">Sulfitobacter delicatus</name>
    <dbReference type="NCBI Taxonomy" id="218672"/>
    <lineage>
        <taxon>Bacteria</taxon>
        <taxon>Pseudomonadati</taxon>
        <taxon>Pseudomonadota</taxon>
        <taxon>Alphaproteobacteria</taxon>
        <taxon>Rhodobacterales</taxon>
        <taxon>Roseobacteraceae</taxon>
        <taxon>Sulfitobacter</taxon>
    </lineage>
</organism>
<dbReference type="STRING" id="218672.SAMN04489759_10139"/>
<dbReference type="AlphaFoldDB" id="A0A1G7H8W8"/>
<accession>A0A1G7H8W8</accession>
<keyword evidence="3" id="KW-1185">Reference proteome</keyword>
<gene>
    <name evidence="2" type="ORF">SAMN04489759_10139</name>
</gene>
<dbReference type="Pfam" id="PF18735">
    <property type="entry name" value="HEPN_RiboL-PSP"/>
    <property type="match status" value="1"/>
</dbReference>